<evidence type="ECO:0000256" key="1">
    <source>
        <dbReference type="SAM" id="Phobius"/>
    </source>
</evidence>
<dbReference type="EMBL" id="JBHTGR010000005">
    <property type="protein sequence ID" value="MFC7746164.1"/>
    <property type="molecule type" value="Genomic_DNA"/>
</dbReference>
<keyword evidence="1" id="KW-0812">Transmembrane</keyword>
<comment type="caution">
    <text evidence="2">The sequence shown here is derived from an EMBL/GenBank/DDBJ whole genome shotgun (WGS) entry which is preliminary data.</text>
</comment>
<accession>A0ABW2UQJ4</accession>
<feature type="transmembrane region" description="Helical" evidence="1">
    <location>
        <begin position="60"/>
        <end position="82"/>
    </location>
</feature>
<feature type="transmembrane region" description="Helical" evidence="1">
    <location>
        <begin position="6"/>
        <end position="22"/>
    </location>
</feature>
<proteinExistence type="predicted"/>
<gene>
    <name evidence="2" type="ORF">ACFQU8_02780</name>
</gene>
<dbReference type="RefSeq" id="WP_382357648.1">
    <property type="nucleotide sequence ID" value="NZ_JBHTGR010000005.1"/>
</dbReference>
<dbReference type="NCBIfam" id="NF041644">
    <property type="entry name" value="CBO0543_fam"/>
    <property type="match status" value="1"/>
</dbReference>
<protein>
    <submittedName>
        <fullName evidence="2">CBO0543 family protein</fullName>
    </submittedName>
</protein>
<sequence length="163" mass="19069">MDMILLWVFFIAGVGILIILLQRPPLKEWLLCFFIAACLASFLGQLVVSSNLISYPVKLFPIFKSSILYEYLLLPLLSVIYYRTTYRKDIYSSLCQAFIYSSVLTVLEVLLEQGTDFIHYISWNWMFSLVSLFSFLLIIRYIMQLINKVTQRKERNQAHSDDA</sequence>
<evidence type="ECO:0000313" key="3">
    <source>
        <dbReference type="Proteomes" id="UP001596620"/>
    </source>
</evidence>
<name>A0ABW2UQJ4_9BACI</name>
<keyword evidence="3" id="KW-1185">Reference proteome</keyword>
<organism evidence="2 3">
    <name type="scientific">Lentibacillus kimchii</name>
    <dbReference type="NCBI Taxonomy" id="1542911"/>
    <lineage>
        <taxon>Bacteria</taxon>
        <taxon>Bacillati</taxon>
        <taxon>Bacillota</taxon>
        <taxon>Bacilli</taxon>
        <taxon>Bacillales</taxon>
        <taxon>Bacillaceae</taxon>
        <taxon>Lentibacillus</taxon>
    </lineage>
</organism>
<keyword evidence="1" id="KW-0472">Membrane</keyword>
<evidence type="ECO:0000313" key="2">
    <source>
        <dbReference type="EMBL" id="MFC7746164.1"/>
    </source>
</evidence>
<dbReference type="InterPro" id="IPR048147">
    <property type="entry name" value="CBO0543-like"/>
</dbReference>
<feature type="transmembrane region" description="Helical" evidence="1">
    <location>
        <begin position="94"/>
        <end position="111"/>
    </location>
</feature>
<feature type="transmembrane region" description="Helical" evidence="1">
    <location>
        <begin position="123"/>
        <end position="143"/>
    </location>
</feature>
<keyword evidence="1" id="KW-1133">Transmembrane helix</keyword>
<reference evidence="3" key="1">
    <citation type="journal article" date="2019" name="Int. J. Syst. Evol. Microbiol.">
        <title>The Global Catalogue of Microorganisms (GCM) 10K type strain sequencing project: providing services to taxonomists for standard genome sequencing and annotation.</title>
        <authorList>
            <consortium name="The Broad Institute Genomics Platform"/>
            <consortium name="The Broad Institute Genome Sequencing Center for Infectious Disease"/>
            <person name="Wu L."/>
            <person name="Ma J."/>
        </authorList>
    </citation>
    <scope>NUCLEOTIDE SEQUENCE [LARGE SCALE GENOMIC DNA]</scope>
    <source>
        <strain evidence="3">JCM 30234</strain>
    </source>
</reference>
<feature type="transmembrane region" description="Helical" evidence="1">
    <location>
        <begin position="29"/>
        <end position="48"/>
    </location>
</feature>
<dbReference type="Proteomes" id="UP001596620">
    <property type="component" value="Unassembled WGS sequence"/>
</dbReference>